<evidence type="ECO:0000313" key="5">
    <source>
        <dbReference type="EMBL" id="CAH3141632.1"/>
    </source>
</evidence>
<dbReference type="SUPFAM" id="SSF82185">
    <property type="entry name" value="Histone H3 K4-specific methyltransferase SET7/9 N-terminal domain"/>
    <property type="match status" value="1"/>
</dbReference>
<reference evidence="5 6" key="1">
    <citation type="submission" date="2022-05" db="EMBL/GenBank/DDBJ databases">
        <authorList>
            <consortium name="Genoscope - CEA"/>
            <person name="William W."/>
        </authorList>
    </citation>
    <scope>NUCLEOTIDE SEQUENCE [LARGE SCALE GENOMIC DNA]</scope>
</reference>
<dbReference type="InterPro" id="IPR042814">
    <property type="entry name" value="Morn5"/>
</dbReference>
<dbReference type="EMBL" id="CALNXK010000067">
    <property type="protein sequence ID" value="CAH3141632.1"/>
    <property type="molecule type" value="Genomic_DNA"/>
</dbReference>
<evidence type="ECO:0000256" key="2">
    <source>
        <dbReference type="ARBA" id="ARBA00022846"/>
    </source>
</evidence>
<keyword evidence="4" id="KW-0966">Cell projection</keyword>
<dbReference type="Gene3D" id="2.20.110.10">
    <property type="entry name" value="Histone H3 K4-specific methyltransferase SET7/9 N-terminal domain"/>
    <property type="match status" value="1"/>
</dbReference>
<comment type="caution">
    <text evidence="5">The sequence shown here is derived from an EMBL/GenBank/DDBJ whole genome shotgun (WGS) entry which is preliminary data.</text>
</comment>
<evidence type="ECO:0000256" key="3">
    <source>
        <dbReference type="ARBA" id="ARBA00023069"/>
    </source>
</evidence>
<dbReference type="PANTHER" id="PTHR46437">
    <property type="entry name" value="MORN REPEAT-CONTAINING PROTEIN 5"/>
    <property type="match status" value="1"/>
</dbReference>
<keyword evidence="6" id="KW-1185">Reference proteome</keyword>
<proteinExistence type="predicted"/>
<name>A0ABN8PDR5_9CNID</name>
<dbReference type="PANTHER" id="PTHR46437:SF1">
    <property type="entry name" value="MORN REPEAT-CONTAINING PROTEIN 5"/>
    <property type="match status" value="1"/>
</dbReference>
<evidence type="ECO:0000313" key="6">
    <source>
        <dbReference type="Proteomes" id="UP001159405"/>
    </source>
</evidence>
<evidence type="ECO:0000256" key="4">
    <source>
        <dbReference type="ARBA" id="ARBA00023273"/>
    </source>
</evidence>
<organism evidence="5 6">
    <name type="scientific">Porites lobata</name>
    <dbReference type="NCBI Taxonomy" id="104759"/>
    <lineage>
        <taxon>Eukaryota</taxon>
        <taxon>Metazoa</taxon>
        <taxon>Cnidaria</taxon>
        <taxon>Anthozoa</taxon>
        <taxon>Hexacorallia</taxon>
        <taxon>Scleractinia</taxon>
        <taxon>Fungiina</taxon>
        <taxon>Poritidae</taxon>
        <taxon>Porites</taxon>
    </lineage>
</organism>
<sequence length="176" mass="20383">MQCMGTSYEGCLVNGRMDDAEAIYTFPKYFRSEYQGTIRDGMFHGEGKLKFPEGVNYVGKFEKGKAIEGYFEFSDGLSCYLDIWDYCNGDTDRTFKSEVENGLKPAGRSQLSNQHPPLSIPAGMYDCGDGFYDPIKRTVINYDFIFLRNTDEKEHYWIVNHCRKEWDEPVGTRRIH</sequence>
<keyword evidence="3" id="KW-0969">Cilium</keyword>
<evidence type="ECO:0000256" key="1">
    <source>
        <dbReference type="ARBA" id="ARBA00004230"/>
    </source>
</evidence>
<keyword evidence="2" id="KW-0282">Flagellum</keyword>
<dbReference type="Proteomes" id="UP001159405">
    <property type="component" value="Unassembled WGS sequence"/>
</dbReference>
<gene>
    <name evidence="5" type="ORF">PLOB_00042050</name>
</gene>
<protein>
    <recommendedName>
        <fullName evidence="7">MORN repeat-containing protein 5</fullName>
    </recommendedName>
</protein>
<evidence type="ECO:0008006" key="7">
    <source>
        <dbReference type="Google" id="ProtNLM"/>
    </source>
</evidence>
<comment type="subcellular location">
    <subcellularLocation>
        <location evidence="1">Cell projection</location>
        <location evidence="1">Cilium</location>
        <location evidence="1">Flagellum</location>
    </subcellularLocation>
</comment>
<accession>A0ABN8PDR5</accession>